<dbReference type="GO" id="GO:0006397">
    <property type="term" value="P:mRNA processing"/>
    <property type="evidence" value="ECO:0007669"/>
    <property type="project" value="UniProtKB-KW"/>
</dbReference>
<dbReference type="InterPro" id="IPR012677">
    <property type="entry name" value="Nucleotide-bd_a/b_plait_sf"/>
</dbReference>
<gene>
    <name evidence="8" type="ORF">HRI_000068000</name>
</gene>
<feature type="domain" description="RRM" evidence="7">
    <location>
        <begin position="29"/>
        <end position="109"/>
    </location>
</feature>
<dbReference type="Proteomes" id="UP001165190">
    <property type="component" value="Unassembled WGS sequence"/>
</dbReference>
<dbReference type="GO" id="GO:0008380">
    <property type="term" value="P:RNA splicing"/>
    <property type="evidence" value="ECO:0007669"/>
    <property type="project" value="UniProtKB-KW"/>
</dbReference>
<keyword evidence="4" id="KW-0508">mRNA splicing</keyword>
<keyword evidence="5" id="KW-0539">Nucleus</keyword>
<evidence type="ECO:0000256" key="4">
    <source>
        <dbReference type="ARBA" id="ARBA00023187"/>
    </source>
</evidence>
<dbReference type="EMBL" id="BSYR01000002">
    <property type="protein sequence ID" value="GMI63987.1"/>
    <property type="molecule type" value="Genomic_DNA"/>
</dbReference>
<evidence type="ECO:0000256" key="6">
    <source>
        <dbReference type="PROSITE-ProRule" id="PRU00176"/>
    </source>
</evidence>
<dbReference type="InterPro" id="IPR000504">
    <property type="entry name" value="RRM_dom"/>
</dbReference>
<dbReference type="GO" id="GO:0005634">
    <property type="term" value="C:nucleus"/>
    <property type="evidence" value="ECO:0007669"/>
    <property type="project" value="UniProtKB-SubCell"/>
</dbReference>
<dbReference type="PROSITE" id="PS50102">
    <property type="entry name" value="RRM"/>
    <property type="match status" value="1"/>
</dbReference>
<dbReference type="OrthoDB" id="439808at2759"/>
<keyword evidence="3 6" id="KW-0694">RNA-binding</keyword>
<comment type="subcellular location">
    <subcellularLocation>
        <location evidence="1">Nucleus</location>
    </subcellularLocation>
</comment>
<dbReference type="AlphaFoldDB" id="A0A9W7GRZ6"/>
<reference evidence="8" key="1">
    <citation type="submission" date="2023-05" db="EMBL/GenBank/DDBJ databases">
        <title>Genome and transcriptome analyses reveal genes involved in the formation of fine ridges on petal epidermal cells in Hibiscus trionum.</title>
        <authorList>
            <person name="Koshimizu S."/>
            <person name="Masuda S."/>
            <person name="Ishii T."/>
            <person name="Shirasu K."/>
            <person name="Hoshino A."/>
            <person name="Arita M."/>
        </authorList>
    </citation>
    <scope>NUCLEOTIDE SEQUENCE</scope>
    <source>
        <strain evidence="8">Hamamatsu line</strain>
    </source>
</reference>
<keyword evidence="2" id="KW-0507">mRNA processing</keyword>
<dbReference type="CDD" id="cd00590">
    <property type="entry name" value="RRM_SF"/>
    <property type="match status" value="1"/>
</dbReference>
<evidence type="ECO:0000259" key="7">
    <source>
        <dbReference type="PROSITE" id="PS50102"/>
    </source>
</evidence>
<comment type="caution">
    <text evidence="8">The sequence shown here is derived from an EMBL/GenBank/DDBJ whole genome shotgun (WGS) entry which is preliminary data.</text>
</comment>
<dbReference type="Pfam" id="PF00076">
    <property type="entry name" value="RRM_1"/>
    <property type="match status" value="1"/>
</dbReference>
<dbReference type="PANTHER" id="PTHR48028">
    <property type="entry name" value="GLYCINE-RICH RNA-BINDING PROTEIN RZ1A"/>
    <property type="match status" value="1"/>
</dbReference>
<dbReference type="SMART" id="SM00360">
    <property type="entry name" value="RRM"/>
    <property type="match status" value="1"/>
</dbReference>
<evidence type="ECO:0000256" key="1">
    <source>
        <dbReference type="ARBA" id="ARBA00004123"/>
    </source>
</evidence>
<dbReference type="PANTHER" id="PTHR48028:SF4">
    <property type="entry name" value="SC35-LIKE SPLICING FACTOR"/>
    <property type="match status" value="1"/>
</dbReference>
<dbReference type="InterPro" id="IPR035979">
    <property type="entry name" value="RBD_domain_sf"/>
</dbReference>
<dbReference type="SUPFAM" id="SSF54928">
    <property type="entry name" value="RNA-binding domain, RBD"/>
    <property type="match status" value="1"/>
</dbReference>
<dbReference type="GO" id="GO:0003723">
    <property type="term" value="F:RNA binding"/>
    <property type="evidence" value="ECO:0007669"/>
    <property type="project" value="UniProtKB-UniRule"/>
</dbReference>
<evidence type="ECO:0000256" key="2">
    <source>
        <dbReference type="ARBA" id="ARBA00022664"/>
    </source>
</evidence>
<accession>A0A9W7GRZ6</accession>
<name>A0A9W7GRZ6_HIBTR</name>
<proteinExistence type="predicted"/>
<evidence type="ECO:0000256" key="3">
    <source>
        <dbReference type="ARBA" id="ARBA00022884"/>
    </source>
</evidence>
<dbReference type="InterPro" id="IPR051106">
    <property type="entry name" value="RNA-bind/splicing_reg"/>
</dbReference>
<organism evidence="8 9">
    <name type="scientific">Hibiscus trionum</name>
    <name type="common">Flower of an hour</name>
    <dbReference type="NCBI Taxonomy" id="183268"/>
    <lineage>
        <taxon>Eukaryota</taxon>
        <taxon>Viridiplantae</taxon>
        <taxon>Streptophyta</taxon>
        <taxon>Embryophyta</taxon>
        <taxon>Tracheophyta</taxon>
        <taxon>Spermatophyta</taxon>
        <taxon>Magnoliopsida</taxon>
        <taxon>eudicotyledons</taxon>
        <taxon>Gunneridae</taxon>
        <taxon>Pentapetalae</taxon>
        <taxon>rosids</taxon>
        <taxon>malvids</taxon>
        <taxon>Malvales</taxon>
        <taxon>Malvaceae</taxon>
        <taxon>Malvoideae</taxon>
        <taxon>Hibiscus</taxon>
    </lineage>
</organism>
<dbReference type="Gene3D" id="3.30.70.330">
    <property type="match status" value="1"/>
</dbReference>
<evidence type="ECO:0000313" key="9">
    <source>
        <dbReference type="Proteomes" id="UP001165190"/>
    </source>
</evidence>
<sequence>MSENPKFDEKEDDHMERPSSIGIKRRLGFAIFIDNVSKRIHYETLKEAFQAYGCVFDVYIAYKSLKRKDKPTTFSFVRFGTEIEARSVVERSNGRLMDGKQIRVFIAKRR</sequence>
<keyword evidence="9" id="KW-1185">Reference proteome</keyword>
<protein>
    <recommendedName>
        <fullName evidence="7">RRM domain-containing protein</fullName>
    </recommendedName>
</protein>
<evidence type="ECO:0000256" key="5">
    <source>
        <dbReference type="ARBA" id="ARBA00023242"/>
    </source>
</evidence>
<evidence type="ECO:0000313" key="8">
    <source>
        <dbReference type="EMBL" id="GMI63987.1"/>
    </source>
</evidence>